<organism evidence="2 3">
    <name type="scientific">Sphaerochaeta pleomorpha (strain ATCC BAA-1885 / DSM 22778 / Grapes)</name>
    <dbReference type="NCBI Taxonomy" id="158190"/>
    <lineage>
        <taxon>Bacteria</taxon>
        <taxon>Pseudomonadati</taxon>
        <taxon>Spirochaetota</taxon>
        <taxon>Spirochaetia</taxon>
        <taxon>Spirochaetales</taxon>
        <taxon>Sphaerochaetaceae</taxon>
        <taxon>Sphaerochaeta</taxon>
    </lineage>
</organism>
<evidence type="ECO:0000313" key="3">
    <source>
        <dbReference type="Proteomes" id="UP000005632"/>
    </source>
</evidence>
<gene>
    <name evidence="2" type="ordered locus">SpiGrapes_3247</name>
</gene>
<protein>
    <submittedName>
        <fullName evidence="2">Transcriptional regulator/sugar kinase</fullName>
    </submittedName>
</protein>
<accession>G8QR56</accession>
<dbReference type="CDD" id="cd23763">
    <property type="entry name" value="ASKHA_ATPase_ROK"/>
    <property type="match status" value="1"/>
</dbReference>
<keyword evidence="3" id="KW-1185">Reference proteome</keyword>
<dbReference type="SUPFAM" id="SSF46785">
    <property type="entry name" value="Winged helix' DNA-binding domain"/>
    <property type="match status" value="1"/>
</dbReference>
<keyword evidence="2" id="KW-0808">Transferase</keyword>
<keyword evidence="2" id="KW-0418">Kinase</keyword>
<dbReference type="InterPro" id="IPR043129">
    <property type="entry name" value="ATPase_NBD"/>
</dbReference>
<dbReference type="Pfam" id="PF13412">
    <property type="entry name" value="HTH_24"/>
    <property type="match status" value="1"/>
</dbReference>
<reference evidence="2 3" key="1">
    <citation type="submission" date="2011-11" db="EMBL/GenBank/DDBJ databases">
        <title>Complete sequence of Spirochaeta sp. grapes.</title>
        <authorList>
            <consortium name="US DOE Joint Genome Institute"/>
            <person name="Lucas S."/>
            <person name="Han J."/>
            <person name="Lapidus A."/>
            <person name="Cheng J.-F."/>
            <person name="Goodwin L."/>
            <person name="Pitluck S."/>
            <person name="Peters L."/>
            <person name="Ovchinnikova G."/>
            <person name="Munk A.C."/>
            <person name="Detter J.C."/>
            <person name="Han C."/>
            <person name="Tapia R."/>
            <person name="Land M."/>
            <person name="Hauser L."/>
            <person name="Kyrpides N."/>
            <person name="Ivanova N."/>
            <person name="Pagani I."/>
            <person name="Ritalahtilisa K."/>
            <person name="Loeffler F."/>
            <person name="Woyke T."/>
        </authorList>
    </citation>
    <scope>NUCLEOTIDE SEQUENCE [LARGE SCALE GENOMIC DNA]</scope>
    <source>
        <strain evidence="3">ATCC BAA-1885 / DSM 22778 / Grapes</strain>
    </source>
</reference>
<evidence type="ECO:0000313" key="2">
    <source>
        <dbReference type="EMBL" id="AEV30991.1"/>
    </source>
</evidence>
<dbReference type="PANTHER" id="PTHR18964:SF149">
    <property type="entry name" value="BIFUNCTIONAL UDP-N-ACETYLGLUCOSAMINE 2-EPIMERASE_N-ACETYLMANNOSAMINE KINASE"/>
    <property type="match status" value="1"/>
</dbReference>
<evidence type="ECO:0000256" key="1">
    <source>
        <dbReference type="ARBA" id="ARBA00006479"/>
    </source>
</evidence>
<dbReference type="GO" id="GO:0016301">
    <property type="term" value="F:kinase activity"/>
    <property type="evidence" value="ECO:0007669"/>
    <property type="project" value="UniProtKB-KW"/>
</dbReference>
<dbReference type="InterPro" id="IPR036390">
    <property type="entry name" value="WH_DNA-bd_sf"/>
</dbReference>
<dbReference type="InterPro" id="IPR000600">
    <property type="entry name" value="ROK"/>
</dbReference>
<dbReference type="STRING" id="158190.SpiGrapes_3247"/>
<dbReference type="Gene3D" id="3.30.420.40">
    <property type="match status" value="1"/>
</dbReference>
<dbReference type="Proteomes" id="UP000005632">
    <property type="component" value="Chromosome"/>
</dbReference>
<sequence>MVVLVCTKSKQTNTEGLLPSILKKQMRINNNNFQKNANTSLVSQLIWKSPGISRVDIARELNLYRSTVTNIISALIDDEVVYEGEEGSGMSRGGRKPIILRLNEKFGCVVGFDIQPSHYRAVILDITGSLLWQQKGALPKVDFDGILLFLMDLVLSEVKKINIPLLAVCAGIPGIVNSDNGIIVYAEPFKLKNYDFHSFFAKRYDVPVFVENDANCTAWLEMTINRNIHLGDFVCLIADYHEGSYQFGDRSGIGVGIALSIGGKVYHGSHHSAGEFCSLSWREESIGQTGLQEDVLIRSVSDPQALAVWMNDLFSSLVPVLSVIDPRFLFIHGKPFDDEDKIQGMLSKDCPQFLALLEKIGCKMVFNAHDESVVAKGAATMYLQKLFAVPELSETESRTHFDWDDVINQAYPMKKSYILQSGSDDNE</sequence>
<dbReference type="EMBL" id="CP003155">
    <property type="protein sequence ID" value="AEV30991.1"/>
    <property type="molecule type" value="Genomic_DNA"/>
</dbReference>
<dbReference type="SUPFAM" id="SSF53067">
    <property type="entry name" value="Actin-like ATPase domain"/>
    <property type="match status" value="1"/>
</dbReference>
<dbReference type="AlphaFoldDB" id="G8QR56"/>
<dbReference type="InterPro" id="IPR036388">
    <property type="entry name" value="WH-like_DNA-bd_sf"/>
</dbReference>
<dbReference type="Gene3D" id="1.10.10.10">
    <property type="entry name" value="Winged helix-like DNA-binding domain superfamily/Winged helix DNA-binding domain"/>
    <property type="match status" value="1"/>
</dbReference>
<dbReference type="eggNOG" id="COG1940">
    <property type="taxonomic scope" value="Bacteria"/>
</dbReference>
<dbReference type="HOGENOM" id="CLU_036604_13_5_12"/>
<dbReference type="KEGG" id="sgp:SpiGrapes_3247"/>
<dbReference type="OrthoDB" id="369851at2"/>
<dbReference type="Pfam" id="PF00480">
    <property type="entry name" value="ROK"/>
    <property type="match status" value="1"/>
</dbReference>
<dbReference type="PANTHER" id="PTHR18964">
    <property type="entry name" value="ROK (REPRESSOR, ORF, KINASE) FAMILY"/>
    <property type="match status" value="1"/>
</dbReference>
<proteinExistence type="inferred from homology"/>
<name>G8QR56_SPHPG</name>
<comment type="similarity">
    <text evidence="1">Belongs to the ROK (NagC/XylR) family.</text>
</comment>